<accession>A0A9N9CRG6</accession>
<feature type="non-terminal residue" evidence="5">
    <location>
        <position position="61"/>
    </location>
</feature>
<dbReference type="InterPro" id="IPR045379">
    <property type="entry name" value="Crinkler_N"/>
</dbReference>
<name>A0A9N9CRG6_9GLOM</name>
<dbReference type="GO" id="GO:0005576">
    <property type="term" value="C:extracellular region"/>
    <property type="evidence" value="ECO:0007669"/>
    <property type="project" value="UniProtKB-SubCell"/>
</dbReference>
<dbReference type="Pfam" id="PF20147">
    <property type="entry name" value="Crinkler"/>
    <property type="match status" value="1"/>
</dbReference>
<reference evidence="5" key="1">
    <citation type="submission" date="2021-06" db="EMBL/GenBank/DDBJ databases">
        <authorList>
            <person name="Kallberg Y."/>
            <person name="Tangrot J."/>
            <person name="Rosling A."/>
        </authorList>
    </citation>
    <scope>NUCLEOTIDE SEQUENCE</scope>
    <source>
        <strain evidence="5">BR232B</strain>
    </source>
</reference>
<evidence type="ECO:0000259" key="4">
    <source>
        <dbReference type="Pfam" id="PF20147"/>
    </source>
</evidence>
<comment type="caution">
    <text evidence="5">The sequence shown here is derived from an EMBL/GenBank/DDBJ whole genome shotgun (WGS) entry which is preliminary data.</text>
</comment>
<evidence type="ECO:0000313" key="5">
    <source>
        <dbReference type="EMBL" id="CAG8609474.1"/>
    </source>
</evidence>
<proteinExistence type="predicted"/>
<keyword evidence="3" id="KW-0964">Secreted</keyword>
<evidence type="ECO:0000313" key="6">
    <source>
        <dbReference type="Proteomes" id="UP000789739"/>
    </source>
</evidence>
<protein>
    <submittedName>
        <fullName evidence="5">10497_t:CDS:1</fullName>
    </submittedName>
</protein>
<comment type="subcellular location">
    <subcellularLocation>
        <location evidence="1">Host cell</location>
    </subcellularLocation>
    <subcellularLocation>
        <location evidence="2">Secreted</location>
    </subcellularLocation>
</comment>
<keyword evidence="6" id="KW-1185">Reference proteome</keyword>
<sequence>MSTITKQVSELKNAIKNELLQFENISPNKIKLWIVNISLEEENKKLDLIINKKADVNIKGK</sequence>
<gene>
    <name evidence="5" type="ORF">PBRASI_LOCUS8086</name>
</gene>
<dbReference type="Proteomes" id="UP000789739">
    <property type="component" value="Unassembled WGS sequence"/>
</dbReference>
<evidence type="ECO:0000256" key="3">
    <source>
        <dbReference type="ARBA" id="ARBA00022525"/>
    </source>
</evidence>
<evidence type="ECO:0000256" key="1">
    <source>
        <dbReference type="ARBA" id="ARBA00004340"/>
    </source>
</evidence>
<organism evidence="5 6">
    <name type="scientific">Paraglomus brasilianum</name>
    <dbReference type="NCBI Taxonomy" id="144538"/>
    <lineage>
        <taxon>Eukaryota</taxon>
        <taxon>Fungi</taxon>
        <taxon>Fungi incertae sedis</taxon>
        <taxon>Mucoromycota</taxon>
        <taxon>Glomeromycotina</taxon>
        <taxon>Glomeromycetes</taxon>
        <taxon>Paraglomerales</taxon>
        <taxon>Paraglomeraceae</taxon>
        <taxon>Paraglomus</taxon>
    </lineage>
</organism>
<feature type="domain" description="Crinkler effector protein N-terminal" evidence="4">
    <location>
        <begin position="5"/>
        <end position="46"/>
    </location>
</feature>
<dbReference type="OrthoDB" id="2673191at2759"/>
<dbReference type="GO" id="GO:0043657">
    <property type="term" value="C:host cell"/>
    <property type="evidence" value="ECO:0007669"/>
    <property type="project" value="UniProtKB-SubCell"/>
</dbReference>
<dbReference type="AlphaFoldDB" id="A0A9N9CRG6"/>
<dbReference type="EMBL" id="CAJVPI010001368">
    <property type="protein sequence ID" value="CAG8609474.1"/>
    <property type="molecule type" value="Genomic_DNA"/>
</dbReference>
<evidence type="ECO:0000256" key="2">
    <source>
        <dbReference type="ARBA" id="ARBA00004613"/>
    </source>
</evidence>